<sequence>MLVLLAGILALALRLALGPTPIPLVAGLIESTTRGADAELTVGRVLLDLSAEQGPTAIIEGAVLKVPGEAQVDLVLPRLQAVIALEPLLAGTLNFTRLEIDGPRLTLRPGDADTPIASMGDMMEAVDRTAAIVDAEFQRRSLAEVLLRDGRLDVIGPVPRRINEIDAVLRRDSEGGLLAEAEISGRMGVWDLALRRAVVSDSGERQIGLYIRDMALAELFPSNEKVNAGKGLGLPLEVQFNAALDGTGAFEVANLVARGQDGWLRSGSTLIRFDDVALALAWSAGTPGVTIGKSHVIRGNTEIFFSGAVRPPAEGSSDWTYQISTDRARFGSADVPEPPMIADYLALEGRVNLADRAVLIDRLQLQSGPASFQAIGSLDLRDDGPYLALAVDAQTMPVAMLKQIWPITLAPPARRWIIEHLKGGQIQSARVDAAIRAPAFDESHPDPGWGGDDLKLDIVLVNTDVQPLATLPPITGLTGTVTIQNELLTVDMRSGSVTTPSGGSVAVPAGRFEIPHLSGRDIKTGLLDLKLQGGLGPLSEIANAPPFRILDKAELSDVALTGSGDIDVTAKLPLKLSLAVAEVGWAARAKLTGFAADKPVRGHRITDATLQLTADPLQVDIKGKGRIDGLQANIDLVYPLDDDSQVEARQDVQLKVTTADLRKKGVDLGGLVEGTMVLDVAETPEGQQFEIDLKEASLRLSEIGWEKGPGVAARASFLLTDRGEARRLENFSLRSDGVALEGTVALGKGGEFREADFSTFQIRPGDSAALKVVKDSAGRVRVTLTGAQFDGRGLIRQLRDRKGTSEDESDDDTAFRVSLKIGRLQGFQGVYATDVAGEVAGKAGDLTSMRLTGALNNQGAFTFEITGEGEARAASGEFADTGALLRFLDLYERMQGGTGRLLVSLPADKTWFGTFGVRGFSITEDPALRKLAELPEISRPMPDSQPVPNGAAMSRNGEASFDRMDIRFSRKGDTLTVEEGILQGAAVGGTVLGTVDLDTRELALTGTFVPIFALNNLFARIPVLGFALSGGSQEGLIGVTYRLSGPISAPALTVNPVSAIAPGIFRKMFEFR</sequence>
<gene>
    <name evidence="1" type="ORF">GWI72_07020</name>
</gene>
<name>A0A7X5J906_9HYPH</name>
<comment type="caution">
    <text evidence="1">The sequence shown here is derived from an EMBL/GenBank/DDBJ whole genome shotgun (WGS) entry which is preliminary data.</text>
</comment>
<accession>A0A7X5J906</accession>
<evidence type="ECO:0000313" key="2">
    <source>
        <dbReference type="Proteomes" id="UP000586722"/>
    </source>
</evidence>
<evidence type="ECO:0008006" key="3">
    <source>
        <dbReference type="Google" id="ProtNLM"/>
    </source>
</evidence>
<keyword evidence="2" id="KW-1185">Reference proteome</keyword>
<protein>
    <recommendedName>
        <fullName evidence="3">DUF3971 domain-containing protein</fullName>
    </recommendedName>
</protein>
<dbReference type="AlphaFoldDB" id="A0A7X5J906"/>
<organism evidence="1 2">
    <name type="scientific">Pannonibacter tanglangensis</name>
    <dbReference type="NCBI Taxonomy" id="2750084"/>
    <lineage>
        <taxon>Bacteria</taxon>
        <taxon>Pseudomonadati</taxon>
        <taxon>Pseudomonadota</taxon>
        <taxon>Alphaproteobacteria</taxon>
        <taxon>Hyphomicrobiales</taxon>
        <taxon>Stappiaceae</taxon>
        <taxon>Pannonibacter</taxon>
    </lineage>
</organism>
<dbReference type="RefSeq" id="WP_161708210.1">
    <property type="nucleotide sequence ID" value="NZ_JAABLQ010000001.1"/>
</dbReference>
<dbReference type="Proteomes" id="UP000586722">
    <property type="component" value="Unassembled WGS sequence"/>
</dbReference>
<evidence type="ECO:0000313" key="1">
    <source>
        <dbReference type="EMBL" id="NBN78016.1"/>
    </source>
</evidence>
<proteinExistence type="predicted"/>
<reference evidence="2" key="1">
    <citation type="submission" date="2020-01" db="EMBL/GenBank/DDBJ databases">
        <authorList>
            <person name="Fang Y."/>
            <person name="Sun R."/>
            <person name="Nie L."/>
            <person name="He J."/>
            <person name="Hao L."/>
            <person name="Wang L."/>
            <person name="Su S."/>
            <person name="Lv E."/>
            <person name="Zhang Z."/>
            <person name="Xie R."/>
            <person name="Liu H."/>
        </authorList>
    </citation>
    <scope>NUCLEOTIDE SEQUENCE [LARGE SCALE GENOMIC DNA]</scope>
    <source>
        <strain evidence="2">XCT-53</strain>
    </source>
</reference>
<dbReference type="EMBL" id="JAABLQ010000001">
    <property type="protein sequence ID" value="NBN78016.1"/>
    <property type="molecule type" value="Genomic_DNA"/>
</dbReference>